<keyword evidence="2" id="KW-1185">Reference proteome</keyword>
<dbReference type="Proteomes" id="UP001056937">
    <property type="component" value="Chromosome 1"/>
</dbReference>
<evidence type="ECO:0000313" key="1">
    <source>
        <dbReference type="EMBL" id="USI73561.1"/>
    </source>
</evidence>
<evidence type="ECO:0000313" key="2">
    <source>
        <dbReference type="Proteomes" id="UP001056937"/>
    </source>
</evidence>
<dbReference type="RefSeq" id="WP_252167370.1">
    <property type="nucleotide sequence ID" value="NZ_CP084930.1"/>
</dbReference>
<dbReference type="EMBL" id="CP084930">
    <property type="protein sequence ID" value="USI73561.1"/>
    <property type="molecule type" value="Genomic_DNA"/>
</dbReference>
<proteinExistence type="predicted"/>
<name>A0ABY4X9E6_9SPHN</name>
<organism evidence="1 2">
    <name type="scientific">Sphingomonas morindae</name>
    <dbReference type="NCBI Taxonomy" id="1541170"/>
    <lineage>
        <taxon>Bacteria</taxon>
        <taxon>Pseudomonadati</taxon>
        <taxon>Pseudomonadota</taxon>
        <taxon>Alphaproteobacteria</taxon>
        <taxon>Sphingomonadales</taxon>
        <taxon>Sphingomonadaceae</taxon>
        <taxon>Sphingomonas</taxon>
    </lineage>
</organism>
<accession>A0ABY4X9E6</accession>
<protein>
    <submittedName>
        <fullName evidence="1">Uncharacterized protein</fullName>
    </submittedName>
</protein>
<reference evidence="1" key="1">
    <citation type="journal article" date="2022" name="Toxins">
        <title>Genomic Analysis of Sphingopyxis sp. USTB-05 for Biodegrading Cyanobacterial Hepatotoxins.</title>
        <authorList>
            <person name="Liu C."/>
            <person name="Xu Q."/>
            <person name="Zhao Z."/>
            <person name="Zhang H."/>
            <person name="Liu X."/>
            <person name="Yin C."/>
            <person name="Liu Y."/>
            <person name="Yan H."/>
        </authorList>
    </citation>
    <scope>NUCLEOTIDE SEQUENCE</scope>
    <source>
        <strain evidence="1">NBD5</strain>
    </source>
</reference>
<sequence>MSADVEELRAEFKRKATLLVSELQAWFDEETATIDGTAPPAAPSGSGGSIVGMRPAIDSKRVVDASRVTRVVLEMELPPEIIKRGGYANCDEMISDLLPKLERVYTGELKVKKCRAVKVPEPA</sequence>
<gene>
    <name evidence="1" type="ORF">LHA26_03510</name>
</gene>